<keyword evidence="4" id="KW-1185">Reference proteome</keyword>
<protein>
    <submittedName>
        <fullName evidence="3">Uncharacterized protein</fullName>
    </submittedName>
</protein>
<dbReference type="EMBL" id="VDMD01000125">
    <property type="protein sequence ID" value="TRM55516.1"/>
    <property type="molecule type" value="Genomic_DNA"/>
</dbReference>
<feature type="compositionally biased region" description="Low complexity" evidence="2">
    <location>
        <begin position="285"/>
        <end position="303"/>
    </location>
</feature>
<evidence type="ECO:0000256" key="1">
    <source>
        <dbReference type="SAM" id="Coils"/>
    </source>
</evidence>
<accession>A0A550BSK2</accession>
<feature type="region of interest" description="Disordered" evidence="2">
    <location>
        <begin position="275"/>
        <end position="364"/>
    </location>
</feature>
<gene>
    <name evidence="3" type="ORF">BD626DRAFT_577382</name>
</gene>
<feature type="compositionally biased region" description="Polar residues" evidence="2">
    <location>
        <begin position="1"/>
        <end position="12"/>
    </location>
</feature>
<feature type="region of interest" description="Disordered" evidence="2">
    <location>
        <begin position="86"/>
        <end position="105"/>
    </location>
</feature>
<comment type="caution">
    <text evidence="3">The sequence shown here is derived from an EMBL/GenBank/DDBJ whole genome shotgun (WGS) entry which is preliminary data.</text>
</comment>
<evidence type="ECO:0000256" key="2">
    <source>
        <dbReference type="SAM" id="MobiDB-lite"/>
    </source>
</evidence>
<keyword evidence="1" id="KW-0175">Coiled coil</keyword>
<feature type="coiled-coil region" evidence="1">
    <location>
        <begin position="187"/>
        <end position="228"/>
    </location>
</feature>
<evidence type="ECO:0000313" key="4">
    <source>
        <dbReference type="Proteomes" id="UP000320762"/>
    </source>
</evidence>
<organism evidence="3 4">
    <name type="scientific">Schizophyllum amplum</name>
    <dbReference type="NCBI Taxonomy" id="97359"/>
    <lineage>
        <taxon>Eukaryota</taxon>
        <taxon>Fungi</taxon>
        <taxon>Dikarya</taxon>
        <taxon>Basidiomycota</taxon>
        <taxon>Agaricomycotina</taxon>
        <taxon>Agaricomycetes</taxon>
        <taxon>Agaricomycetidae</taxon>
        <taxon>Agaricales</taxon>
        <taxon>Schizophyllaceae</taxon>
        <taxon>Schizophyllum</taxon>
    </lineage>
</organism>
<feature type="region of interest" description="Disordered" evidence="2">
    <location>
        <begin position="1"/>
        <end position="45"/>
    </location>
</feature>
<name>A0A550BSK2_9AGAR</name>
<feature type="compositionally biased region" description="Low complexity" evidence="2">
    <location>
        <begin position="19"/>
        <end position="36"/>
    </location>
</feature>
<evidence type="ECO:0000313" key="3">
    <source>
        <dbReference type="EMBL" id="TRM55516.1"/>
    </source>
</evidence>
<sequence length="461" mass="49201">MPKRQASPSAPVSTKRRGLSASLVRVPSRRSPSLPVDHPDQPIHPIFQEIEGALQEVSLRDGAERLQGSRSTSHDDFPLSAIYAANVPKAGPHSSSPLFTQRRRSSPSASVASVSLLRAVQQSPCSIVSSDGSDSSLCEPLAPLQHVDVPFPGGAHSDGESDSDDDTSFSVAIARSFDTLDAQARAVAALREAMIEEEDMVRELRKSLHEEQERCKALEASSAQLKGDLDRALHAHGELQERTAGVVALVQSLEHQIAAIVRPLARITSNVPNSFHATAPAPKQRAGAVPPAADARAPSSHHSSAVRDDVLARPFGQPSSPPLRPRATSLPPPSSSERPGVSSANRITKSADDQAPSASSRHPGLHPTLEIGLCFAALDAQNPAVARLRKAFVEQDNKLIYLREALRREKSKKRSCSPSCAERKARLDALLDAHEQISKHAAAAANIVESMGSKLKDLAPS</sequence>
<reference evidence="3 4" key="1">
    <citation type="journal article" date="2019" name="New Phytol.">
        <title>Comparative genomics reveals unique wood-decay strategies and fruiting body development in the Schizophyllaceae.</title>
        <authorList>
            <person name="Almasi E."/>
            <person name="Sahu N."/>
            <person name="Krizsan K."/>
            <person name="Balint B."/>
            <person name="Kovacs G.M."/>
            <person name="Kiss B."/>
            <person name="Cseklye J."/>
            <person name="Drula E."/>
            <person name="Henrissat B."/>
            <person name="Nagy I."/>
            <person name="Chovatia M."/>
            <person name="Adam C."/>
            <person name="LaButti K."/>
            <person name="Lipzen A."/>
            <person name="Riley R."/>
            <person name="Grigoriev I.V."/>
            <person name="Nagy L.G."/>
        </authorList>
    </citation>
    <scope>NUCLEOTIDE SEQUENCE [LARGE SCALE GENOMIC DNA]</scope>
    <source>
        <strain evidence="3 4">NL-1724</strain>
    </source>
</reference>
<feature type="compositionally biased region" description="Pro residues" evidence="2">
    <location>
        <begin position="319"/>
        <end position="334"/>
    </location>
</feature>
<dbReference type="AlphaFoldDB" id="A0A550BSK2"/>
<proteinExistence type="predicted"/>
<dbReference type="Proteomes" id="UP000320762">
    <property type="component" value="Unassembled WGS sequence"/>
</dbReference>